<keyword evidence="3 9" id="KW-0812">Transmembrane</keyword>
<keyword evidence="7 9" id="KW-0675">Receptor</keyword>
<dbReference type="CDD" id="cd15208">
    <property type="entry name" value="7tmA_OXR"/>
    <property type="match status" value="1"/>
</dbReference>
<reference evidence="14 15" key="1">
    <citation type="submission" date="2020-04" db="EMBL/GenBank/DDBJ databases">
        <authorList>
            <person name="Wallbank WR R."/>
            <person name="Pardo Diaz C."/>
            <person name="Kozak K."/>
            <person name="Martin S."/>
            <person name="Jiggins C."/>
            <person name="Moest M."/>
            <person name="Warren A I."/>
            <person name="Byers J.R.P. K."/>
            <person name="Montejo-Kovacevich G."/>
            <person name="Yen C E."/>
        </authorList>
    </citation>
    <scope>NUCLEOTIDE SEQUENCE [LARGE SCALE GENOMIC DNA]</scope>
</reference>
<dbReference type="SUPFAM" id="SSF81321">
    <property type="entry name" value="Family A G protein-coupled receptor-like"/>
    <property type="match status" value="1"/>
</dbReference>
<dbReference type="PANTHER" id="PTHR45695:SF15">
    <property type="entry name" value="OPSIN RH2"/>
    <property type="match status" value="1"/>
</dbReference>
<sequence>MFFTKAIVLALGLTLCLATPDIKDVRYNKETDTFLRFEKHIKSYERFKRAVNDDNKTQKITNTEGPATDNVTEECIGLKEYCNLTEEEYVRMLNEYIYPNTYEWILIGTHTIVFIIGLVGNALVCVAVYKNHSMRTVTNYFIVNLAVADFMVILFCLPPTVLWDVTETWFFGSALCKILLYFQSVSVTVSVLTLTFISVDRWYAICFPLKFKSTTGRAKTAIFIIWAISLSFNAPELIVLTTATSVPLRFGLEYLTQCVATWSERSDLVWHIIKVVLIYTLPLLLMTIAYVQIVKVLWRSEKIPGQAETVKLASAEQSQIRSRRKAAKMLVAVVIMFAVCFFPVHLLSVLRYTLDMEQTDVVTCLALVGHVMCYANSAINPLIYNFMSGKFRREFRRAFFCSTPTNLESFTTLTRNTTKKRPCDLMTFESKAQGRNICSTTFIHNDYKDKYCDCVEKSKELNYNELDEHSLVTNGELFPYVAAVMKMSTYLSAGALIYDEWVLTAADALFLLRESSRTLRVRLGSINYKKGGTVLPVKYFEIHPSFDDKSPIFDIALIRLPHPVRFIPTLKPIRLQNNHKQPDNTHFIVTSWPMPYSYSDESESLKSMEIIQRRRILSVTHLHPSDPEDCAEELKDLDINDLQTTMCLDTGVMMDPCMRDAGAPVVLNAVLWGIVSSWRPVDCENDLAGPSFVSLVSSPNISSWIYATTRGQSWQKPQFHGLISLS</sequence>
<evidence type="ECO:0000259" key="13">
    <source>
        <dbReference type="PROSITE" id="PS50262"/>
    </source>
</evidence>
<dbReference type="OrthoDB" id="387093at2759"/>
<evidence type="ECO:0000313" key="14">
    <source>
        <dbReference type="EMBL" id="CAB3244849.1"/>
    </source>
</evidence>
<dbReference type="AlphaFoldDB" id="A0A8S1AIP9"/>
<feature type="transmembrane region" description="Helical" evidence="10">
    <location>
        <begin position="220"/>
        <end position="248"/>
    </location>
</feature>
<keyword evidence="6 10" id="KW-0472">Membrane</keyword>
<evidence type="ECO:0000259" key="12">
    <source>
        <dbReference type="PROSITE" id="PS50240"/>
    </source>
</evidence>
<evidence type="ECO:0000256" key="5">
    <source>
        <dbReference type="ARBA" id="ARBA00023040"/>
    </source>
</evidence>
<comment type="subcellular location">
    <subcellularLocation>
        <location evidence="1">Membrane</location>
        <topology evidence="1">Multi-pass membrane protein</topology>
    </subcellularLocation>
</comment>
<comment type="caution">
    <text evidence="14">The sequence shown here is derived from an EMBL/GenBank/DDBJ whole genome shotgun (WGS) entry which is preliminary data.</text>
</comment>
<comment type="similarity">
    <text evidence="2 9">Belongs to the G-protein coupled receptor 1 family.</text>
</comment>
<evidence type="ECO:0000256" key="9">
    <source>
        <dbReference type="RuleBase" id="RU000688"/>
    </source>
</evidence>
<feature type="domain" description="Peptidase S1" evidence="12">
    <location>
        <begin position="478"/>
        <end position="710"/>
    </location>
</feature>
<dbReference type="GO" id="GO:0006508">
    <property type="term" value="P:proteolysis"/>
    <property type="evidence" value="ECO:0007669"/>
    <property type="project" value="InterPro"/>
</dbReference>
<gene>
    <name evidence="14" type="ORF">APLA_LOCUS10844</name>
</gene>
<name>A0A8S1AIP9_ARCPL</name>
<evidence type="ECO:0000256" key="3">
    <source>
        <dbReference type="ARBA" id="ARBA00022692"/>
    </source>
</evidence>
<dbReference type="InterPro" id="IPR009003">
    <property type="entry name" value="Peptidase_S1_PA"/>
</dbReference>
<feature type="transmembrane region" description="Helical" evidence="10">
    <location>
        <begin position="329"/>
        <end position="347"/>
    </location>
</feature>
<dbReference type="PROSITE" id="PS50240">
    <property type="entry name" value="TRYPSIN_DOM"/>
    <property type="match status" value="1"/>
</dbReference>
<dbReference type="Pfam" id="PF00001">
    <property type="entry name" value="7tm_1"/>
    <property type="match status" value="1"/>
</dbReference>
<dbReference type="GO" id="GO:0004252">
    <property type="term" value="F:serine-type endopeptidase activity"/>
    <property type="evidence" value="ECO:0007669"/>
    <property type="project" value="InterPro"/>
</dbReference>
<dbReference type="PRINTS" id="PR01012">
    <property type="entry name" value="NRPEPTIDEYR"/>
</dbReference>
<feature type="transmembrane region" description="Helical" evidence="10">
    <location>
        <begin position="141"/>
        <end position="163"/>
    </location>
</feature>
<keyword evidence="11" id="KW-0732">Signal</keyword>
<protein>
    <recommendedName>
        <fullName evidence="16">Allatotropin receptor</fullName>
    </recommendedName>
</protein>
<dbReference type="Proteomes" id="UP000494256">
    <property type="component" value="Unassembled WGS sequence"/>
</dbReference>
<dbReference type="SMART" id="SM00020">
    <property type="entry name" value="Tryp_SPc"/>
    <property type="match status" value="1"/>
</dbReference>
<evidence type="ECO:0000313" key="15">
    <source>
        <dbReference type="Proteomes" id="UP000494256"/>
    </source>
</evidence>
<evidence type="ECO:0000256" key="1">
    <source>
        <dbReference type="ARBA" id="ARBA00004141"/>
    </source>
</evidence>
<feature type="transmembrane region" description="Helical" evidence="10">
    <location>
        <begin position="104"/>
        <end position="129"/>
    </location>
</feature>
<feature type="transmembrane region" description="Helical" evidence="10">
    <location>
        <begin position="367"/>
        <end position="387"/>
    </location>
</feature>
<feature type="signal peptide" evidence="11">
    <location>
        <begin position="1"/>
        <end position="18"/>
    </location>
</feature>
<evidence type="ECO:0000256" key="6">
    <source>
        <dbReference type="ARBA" id="ARBA00023136"/>
    </source>
</evidence>
<evidence type="ECO:0000256" key="10">
    <source>
        <dbReference type="SAM" id="Phobius"/>
    </source>
</evidence>
<dbReference type="PROSITE" id="PS50262">
    <property type="entry name" value="G_PROTEIN_RECEP_F1_2"/>
    <property type="match status" value="1"/>
</dbReference>
<dbReference type="SUPFAM" id="SSF50494">
    <property type="entry name" value="Trypsin-like serine proteases"/>
    <property type="match status" value="1"/>
</dbReference>
<feature type="transmembrane region" description="Helical" evidence="10">
    <location>
        <begin position="268"/>
        <end position="291"/>
    </location>
</feature>
<feature type="transmembrane region" description="Helical" evidence="10">
    <location>
        <begin position="178"/>
        <end position="199"/>
    </location>
</feature>
<dbReference type="InterPro" id="IPR017452">
    <property type="entry name" value="GPCR_Rhodpsn_7TM"/>
</dbReference>
<keyword evidence="5 9" id="KW-0297">G-protein coupled receptor</keyword>
<evidence type="ECO:0000256" key="8">
    <source>
        <dbReference type="ARBA" id="ARBA00023224"/>
    </source>
</evidence>
<dbReference type="InterPro" id="IPR000276">
    <property type="entry name" value="GPCR_Rhodpsn"/>
</dbReference>
<evidence type="ECO:0000256" key="4">
    <source>
        <dbReference type="ARBA" id="ARBA00022989"/>
    </source>
</evidence>
<dbReference type="EMBL" id="CADEBD010000322">
    <property type="protein sequence ID" value="CAB3244849.1"/>
    <property type="molecule type" value="Genomic_DNA"/>
</dbReference>
<feature type="domain" description="G-protein coupled receptors family 1 profile" evidence="13">
    <location>
        <begin position="120"/>
        <end position="384"/>
    </location>
</feature>
<evidence type="ECO:0000256" key="7">
    <source>
        <dbReference type="ARBA" id="ARBA00023170"/>
    </source>
</evidence>
<dbReference type="FunFam" id="1.20.1070.10:FF:000291">
    <property type="entry name" value="Predicted protein"/>
    <property type="match status" value="1"/>
</dbReference>
<evidence type="ECO:0000256" key="11">
    <source>
        <dbReference type="SAM" id="SignalP"/>
    </source>
</evidence>
<proteinExistence type="inferred from homology"/>
<keyword evidence="4 10" id="KW-1133">Transmembrane helix</keyword>
<dbReference type="Gene3D" id="2.40.10.10">
    <property type="entry name" value="Trypsin-like serine proteases"/>
    <property type="match status" value="1"/>
</dbReference>
<evidence type="ECO:0000256" key="2">
    <source>
        <dbReference type="ARBA" id="ARBA00010663"/>
    </source>
</evidence>
<dbReference type="InterPro" id="IPR001254">
    <property type="entry name" value="Trypsin_dom"/>
</dbReference>
<dbReference type="Gene3D" id="1.20.1070.10">
    <property type="entry name" value="Rhodopsin 7-helix transmembrane proteins"/>
    <property type="match status" value="1"/>
</dbReference>
<dbReference type="GO" id="GO:0005886">
    <property type="term" value="C:plasma membrane"/>
    <property type="evidence" value="ECO:0007669"/>
    <property type="project" value="TreeGrafter"/>
</dbReference>
<dbReference type="Pfam" id="PF00089">
    <property type="entry name" value="Trypsin"/>
    <property type="match status" value="1"/>
</dbReference>
<dbReference type="PRINTS" id="PR00237">
    <property type="entry name" value="GPCRRHODOPSN"/>
</dbReference>
<dbReference type="PANTHER" id="PTHR45695">
    <property type="entry name" value="LEUCOKININ RECEPTOR-RELATED"/>
    <property type="match status" value="1"/>
</dbReference>
<dbReference type="InterPro" id="IPR000611">
    <property type="entry name" value="NPY_rcpt"/>
</dbReference>
<keyword evidence="8 9" id="KW-0807">Transducer</keyword>
<dbReference type="GO" id="GO:0004983">
    <property type="term" value="F:neuropeptide Y receptor activity"/>
    <property type="evidence" value="ECO:0007669"/>
    <property type="project" value="InterPro"/>
</dbReference>
<accession>A0A8S1AIP9</accession>
<dbReference type="PROSITE" id="PS00237">
    <property type="entry name" value="G_PROTEIN_RECEP_F1_1"/>
    <property type="match status" value="1"/>
</dbReference>
<evidence type="ECO:0008006" key="16">
    <source>
        <dbReference type="Google" id="ProtNLM"/>
    </source>
</evidence>
<feature type="chain" id="PRO_5035712840" description="Allatotropin receptor" evidence="11">
    <location>
        <begin position="19"/>
        <end position="726"/>
    </location>
</feature>
<dbReference type="InterPro" id="IPR043504">
    <property type="entry name" value="Peptidase_S1_PA_chymotrypsin"/>
</dbReference>
<dbReference type="SMART" id="SM01381">
    <property type="entry name" value="7TM_GPCR_Srsx"/>
    <property type="match status" value="1"/>
</dbReference>
<organism evidence="14 15">
    <name type="scientific">Arctia plantaginis</name>
    <name type="common">Wood tiger moth</name>
    <name type="synonym">Phalaena plantaginis</name>
    <dbReference type="NCBI Taxonomy" id="874455"/>
    <lineage>
        <taxon>Eukaryota</taxon>
        <taxon>Metazoa</taxon>
        <taxon>Ecdysozoa</taxon>
        <taxon>Arthropoda</taxon>
        <taxon>Hexapoda</taxon>
        <taxon>Insecta</taxon>
        <taxon>Pterygota</taxon>
        <taxon>Neoptera</taxon>
        <taxon>Endopterygota</taxon>
        <taxon>Lepidoptera</taxon>
        <taxon>Glossata</taxon>
        <taxon>Ditrysia</taxon>
        <taxon>Noctuoidea</taxon>
        <taxon>Erebidae</taxon>
        <taxon>Arctiinae</taxon>
        <taxon>Arctia</taxon>
    </lineage>
</organism>